<evidence type="ECO:0000256" key="5">
    <source>
        <dbReference type="SAM" id="MobiDB-lite"/>
    </source>
</evidence>
<evidence type="ECO:0000256" key="2">
    <source>
        <dbReference type="ARBA" id="ARBA00022771"/>
    </source>
</evidence>
<feature type="domain" description="TRAF-type" evidence="6">
    <location>
        <begin position="306"/>
        <end position="351"/>
    </location>
</feature>
<gene>
    <name evidence="7" type="ORF">MICPUCDRAFT_51082</name>
</gene>
<dbReference type="eggNOG" id="KOG0297">
    <property type="taxonomic scope" value="Eukaryota"/>
</dbReference>
<dbReference type="SUPFAM" id="SSF57850">
    <property type="entry name" value="RING/U-box"/>
    <property type="match status" value="1"/>
</dbReference>
<feature type="compositionally biased region" description="Basic and acidic residues" evidence="5">
    <location>
        <begin position="43"/>
        <end position="72"/>
    </location>
</feature>
<dbReference type="GO" id="GO:0008270">
    <property type="term" value="F:zinc ion binding"/>
    <property type="evidence" value="ECO:0007669"/>
    <property type="project" value="UniProtKB-KW"/>
</dbReference>
<feature type="zinc finger region" description="TRAF-type" evidence="4">
    <location>
        <begin position="306"/>
        <end position="351"/>
    </location>
</feature>
<dbReference type="OrthoDB" id="1737200at2759"/>
<feature type="compositionally biased region" description="Acidic residues" evidence="5">
    <location>
        <begin position="73"/>
        <end position="90"/>
    </location>
</feature>
<protein>
    <submittedName>
        <fullName evidence="7">Predicted protein</fullName>
    </submittedName>
</protein>
<keyword evidence="1 4" id="KW-0479">Metal-binding</keyword>
<dbReference type="KEGG" id="mpp:MICPUCDRAFT_51082"/>
<dbReference type="Proteomes" id="UP000001876">
    <property type="component" value="Unassembled WGS sequence"/>
</dbReference>
<organism evidence="8">
    <name type="scientific">Micromonas pusilla (strain CCMP1545)</name>
    <name type="common">Picoplanktonic green alga</name>
    <dbReference type="NCBI Taxonomy" id="564608"/>
    <lineage>
        <taxon>Eukaryota</taxon>
        <taxon>Viridiplantae</taxon>
        <taxon>Chlorophyta</taxon>
        <taxon>Mamiellophyceae</taxon>
        <taxon>Mamiellales</taxon>
        <taxon>Mamiellaceae</taxon>
        <taxon>Micromonas</taxon>
    </lineage>
</organism>
<evidence type="ECO:0000256" key="4">
    <source>
        <dbReference type="PROSITE-ProRule" id="PRU00207"/>
    </source>
</evidence>
<dbReference type="Gene3D" id="3.30.40.10">
    <property type="entry name" value="Zinc/RING finger domain, C3HC4 (zinc finger)"/>
    <property type="match status" value="2"/>
</dbReference>
<evidence type="ECO:0000256" key="3">
    <source>
        <dbReference type="ARBA" id="ARBA00022833"/>
    </source>
</evidence>
<dbReference type="SUPFAM" id="SSF49599">
    <property type="entry name" value="TRAF domain-like"/>
    <property type="match status" value="2"/>
</dbReference>
<name>C1N0N2_MICPC</name>
<evidence type="ECO:0000256" key="1">
    <source>
        <dbReference type="ARBA" id="ARBA00022723"/>
    </source>
</evidence>
<dbReference type="EMBL" id="GG663744">
    <property type="protein sequence ID" value="EEH54046.1"/>
    <property type="molecule type" value="Genomic_DNA"/>
</dbReference>
<dbReference type="InterPro" id="IPR001293">
    <property type="entry name" value="Znf_TRAF"/>
</dbReference>
<evidence type="ECO:0000313" key="7">
    <source>
        <dbReference type="EMBL" id="EEH54046.1"/>
    </source>
</evidence>
<evidence type="ECO:0000313" key="8">
    <source>
        <dbReference type="Proteomes" id="UP000001876"/>
    </source>
</evidence>
<dbReference type="PROSITE" id="PS50145">
    <property type="entry name" value="ZF_TRAF"/>
    <property type="match status" value="1"/>
</dbReference>
<proteinExistence type="predicted"/>
<dbReference type="RefSeq" id="XP_003061416.1">
    <property type="nucleotide sequence ID" value="XM_003061370.1"/>
</dbReference>
<keyword evidence="3 4" id="KW-0862">Zinc</keyword>
<dbReference type="PANTHER" id="PTHR10131">
    <property type="entry name" value="TNF RECEPTOR ASSOCIATED FACTOR"/>
    <property type="match status" value="1"/>
</dbReference>
<accession>C1N0N2</accession>
<dbReference type="PANTHER" id="PTHR10131:SF94">
    <property type="entry name" value="TNF RECEPTOR-ASSOCIATED FACTOR 4"/>
    <property type="match status" value="1"/>
</dbReference>
<feature type="region of interest" description="Disordered" evidence="5">
    <location>
        <begin position="40"/>
        <end position="90"/>
    </location>
</feature>
<dbReference type="InterPro" id="IPR013083">
    <property type="entry name" value="Znf_RING/FYVE/PHD"/>
</dbReference>
<dbReference type="GeneID" id="9687112"/>
<dbReference type="AlphaFoldDB" id="C1N0N2"/>
<dbReference type="STRING" id="564608.C1N0N2"/>
<keyword evidence="8" id="KW-1185">Reference proteome</keyword>
<evidence type="ECO:0000259" key="6">
    <source>
        <dbReference type="PROSITE" id="PS50145"/>
    </source>
</evidence>
<sequence length="388" mass="42856">MPLVQVTDVFNEPLDLWLSPNHQGTRRFVRKDDLDALNAASKRAAERASKSVEAREREEEAERDARAKRDALGDDEGGGGDDDDDDDDDVVLCGVVPRDDGDGDGAVVNTDASLVPRVALPAPVGVLGLLCPIPTVQPLPDRGADALEAAAEASRLFESEAGAPTVFVNRPSPNLICGACRDVFRDPVIANDGFTYCRDCVPCLGELDEGENYAYDKANLARDHEIYEKIASLQILCRHGLTFLDTVEGVNRWVYNPEGCKEALTYENRVKHEESCAYVRARCALPSGAGENDSCPMMVYRFERASHQASCPFRLVPCDVPGCSTRVRWNRKSRHAATCEYKTTECANGCRWRGRRDELSRHRDACVLEVRSIHWFPYDPVGVVNADP</sequence>
<keyword evidence="2 4" id="KW-0863">Zinc-finger</keyword>
<reference evidence="7 8" key="1">
    <citation type="journal article" date="2009" name="Science">
        <title>Green evolution and dynamic adaptations revealed by genomes of the marine picoeukaryotes Micromonas.</title>
        <authorList>
            <person name="Worden A.Z."/>
            <person name="Lee J.H."/>
            <person name="Mock T."/>
            <person name="Rouze P."/>
            <person name="Simmons M.P."/>
            <person name="Aerts A.L."/>
            <person name="Allen A.E."/>
            <person name="Cuvelier M.L."/>
            <person name="Derelle E."/>
            <person name="Everett M.V."/>
            <person name="Foulon E."/>
            <person name="Grimwood J."/>
            <person name="Gundlach H."/>
            <person name="Henrissat B."/>
            <person name="Napoli C."/>
            <person name="McDonald S.M."/>
            <person name="Parker M.S."/>
            <person name="Rombauts S."/>
            <person name="Salamov A."/>
            <person name="Von Dassow P."/>
            <person name="Badger J.H."/>
            <person name="Coutinho P.M."/>
            <person name="Demir E."/>
            <person name="Dubchak I."/>
            <person name="Gentemann C."/>
            <person name="Eikrem W."/>
            <person name="Gready J.E."/>
            <person name="John U."/>
            <person name="Lanier W."/>
            <person name="Lindquist E.A."/>
            <person name="Lucas S."/>
            <person name="Mayer K.F."/>
            <person name="Moreau H."/>
            <person name="Not F."/>
            <person name="Otillar R."/>
            <person name="Panaud O."/>
            <person name="Pangilinan J."/>
            <person name="Paulsen I."/>
            <person name="Piegu B."/>
            <person name="Poliakov A."/>
            <person name="Robbens S."/>
            <person name="Schmutz J."/>
            <person name="Toulza E."/>
            <person name="Wyss T."/>
            <person name="Zelensky A."/>
            <person name="Zhou K."/>
            <person name="Armbrust E.V."/>
            <person name="Bhattacharya D."/>
            <person name="Goodenough U.W."/>
            <person name="Van de Peer Y."/>
            <person name="Grigoriev I.V."/>
        </authorList>
    </citation>
    <scope>NUCLEOTIDE SEQUENCE [LARGE SCALE GENOMIC DNA]</scope>
    <source>
        <strain evidence="7 8">CCMP1545</strain>
    </source>
</reference>